<organism evidence="11 12">
    <name type="scientific">Palleronia marisminoris</name>
    <dbReference type="NCBI Taxonomy" id="315423"/>
    <lineage>
        <taxon>Bacteria</taxon>
        <taxon>Pseudomonadati</taxon>
        <taxon>Pseudomonadota</taxon>
        <taxon>Alphaproteobacteria</taxon>
        <taxon>Rhodobacterales</taxon>
        <taxon>Roseobacteraceae</taxon>
        <taxon>Palleronia</taxon>
    </lineage>
</organism>
<evidence type="ECO:0000256" key="3">
    <source>
        <dbReference type="ARBA" id="ARBA00022884"/>
    </source>
</evidence>
<dbReference type="Gene3D" id="3.90.470.10">
    <property type="entry name" value="Ribosomal protein L22/L17"/>
    <property type="match status" value="1"/>
</dbReference>
<dbReference type="OrthoDB" id="9805969at2"/>
<dbReference type="NCBIfam" id="TIGR01044">
    <property type="entry name" value="rplV_bact"/>
    <property type="match status" value="1"/>
</dbReference>
<evidence type="ECO:0000256" key="9">
    <source>
        <dbReference type="RuleBase" id="RU004006"/>
    </source>
</evidence>
<dbReference type="Pfam" id="PF00237">
    <property type="entry name" value="Ribosomal_L22"/>
    <property type="match status" value="1"/>
</dbReference>
<dbReference type="GO" id="GO:0006412">
    <property type="term" value="P:translation"/>
    <property type="evidence" value="ECO:0007669"/>
    <property type="project" value="UniProtKB-UniRule"/>
</dbReference>
<evidence type="ECO:0000256" key="7">
    <source>
        <dbReference type="HAMAP-Rule" id="MF_01331"/>
    </source>
</evidence>
<protein>
    <recommendedName>
        <fullName evidence="6 7">Large ribosomal subunit protein uL22</fullName>
    </recommendedName>
</protein>
<dbReference type="GO" id="GO:0003735">
    <property type="term" value="F:structural constituent of ribosome"/>
    <property type="evidence" value="ECO:0007669"/>
    <property type="project" value="InterPro"/>
</dbReference>
<evidence type="ECO:0000256" key="10">
    <source>
        <dbReference type="RuleBase" id="RU004008"/>
    </source>
</evidence>
<name>A0A1Y5S548_9RHOB</name>
<dbReference type="EMBL" id="FWFV01000002">
    <property type="protein sequence ID" value="SLN30282.1"/>
    <property type="molecule type" value="Genomic_DNA"/>
</dbReference>
<dbReference type="STRING" id="315423.SAMN04488020_1028"/>
<dbReference type="SUPFAM" id="SSF54843">
    <property type="entry name" value="Ribosomal protein L22"/>
    <property type="match status" value="1"/>
</dbReference>
<dbReference type="HAMAP" id="MF_01331_B">
    <property type="entry name" value="Ribosomal_uL22_B"/>
    <property type="match status" value="1"/>
</dbReference>
<evidence type="ECO:0000256" key="1">
    <source>
        <dbReference type="ARBA" id="ARBA00009451"/>
    </source>
</evidence>
<dbReference type="PANTHER" id="PTHR13501:SF8">
    <property type="entry name" value="LARGE RIBOSOMAL SUBUNIT PROTEIN UL22M"/>
    <property type="match status" value="1"/>
</dbReference>
<dbReference type="AlphaFoldDB" id="A0A1Y5S548"/>
<dbReference type="GO" id="GO:0019843">
    <property type="term" value="F:rRNA binding"/>
    <property type="evidence" value="ECO:0007669"/>
    <property type="project" value="UniProtKB-UniRule"/>
</dbReference>
<dbReference type="RefSeq" id="WP_085853264.1">
    <property type="nucleotide sequence ID" value="NZ_FOPF01000002.1"/>
</dbReference>
<comment type="similarity">
    <text evidence="1 7 8">Belongs to the universal ribosomal protein uL22 family.</text>
</comment>
<gene>
    <name evidence="7 11" type="primary">rplV</name>
    <name evidence="11" type="ORF">PAM7066_01273</name>
</gene>
<evidence type="ECO:0000256" key="5">
    <source>
        <dbReference type="ARBA" id="ARBA00023274"/>
    </source>
</evidence>
<dbReference type="CDD" id="cd00336">
    <property type="entry name" value="Ribosomal_L22"/>
    <property type="match status" value="1"/>
</dbReference>
<accession>A0A1Y5S548</accession>
<keyword evidence="4 7" id="KW-0689">Ribosomal protein</keyword>
<proteinExistence type="inferred from homology"/>
<keyword evidence="12" id="KW-1185">Reference proteome</keyword>
<evidence type="ECO:0000256" key="6">
    <source>
        <dbReference type="ARBA" id="ARBA00035207"/>
    </source>
</evidence>
<dbReference type="InterPro" id="IPR036394">
    <property type="entry name" value="Ribosomal_uL22_sf"/>
</dbReference>
<keyword evidence="2 7" id="KW-0699">rRNA-binding</keyword>
<evidence type="ECO:0000256" key="8">
    <source>
        <dbReference type="RuleBase" id="RU004005"/>
    </source>
</evidence>
<sequence>MAQEKNPRRVAENEAMAKTRMLRTSPQKLNLVAGLIRGKKVEKALQDLTFSKKRIALDVKKCLQSAIANAENNHNLDVDELVVAEAYVGKNLVMKRGRPRARGRFGKIVKPFSEITIKVRQVEEQA</sequence>
<dbReference type="InterPro" id="IPR005727">
    <property type="entry name" value="Ribosomal_uL22_bac/chlpt-type"/>
</dbReference>
<dbReference type="Proteomes" id="UP000193870">
    <property type="component" value="Unassembled WGS sequence"/>
</dbReference>
<evidence type="ECO:0000313" key="12">
    <source>
        <dbReference type="Proteomes" id="UP000193870"/>
    </source>
</evidence>
<dbReference type="InterPro" id="IPR001063">
    <property type="entry name" value="Ribosomal_uL22"/>
</dbReference>
<comment type="function">
    <text evidence="7 10">This protein binds specifically to 23S rRNA; its binding is stimulated by other ribosomal proteins, e.g., L4, L17, and L20. It is important during the early stages of 50S assembly. It makes multiple contacts with different domains of the 23S rRNA in the assembled 50S subunit and ribosome.</text>
</comment>
<dbReference type="GO" id="GO:0022625">
    <property type="term" value="C:cytosolic large ribosomal subunit"/>
    <property type="evidence" value="ECO:0007669"/>
    <property type="project" value="TreeGrafter"/>
</dbReference>
<comment type="subunit">
    <text evidence="7 9">Part of the 50S ribosomal subunit.</text>
</comment>
<dbReference type="InterPro" id="IPR047867">
    <property type="entry name" value="Ribosomal_uL22_bac/org-type"/>
</dbReference>
<comment type="function">
    <text evidence="7">The globular domain of the protein is located near the polypeptide exit tunnel on the outside of the subunit, while an extended beta-hairpin is found that lines the wall of the exit tunnel in the center of the 70S ribosome.</text>
</comment>
<keyword evidence="5 7" id="KW-0687">Ribonucleoprotein</keyword>
<evidence type="ECO:0000256" key="4">
    <source>
        <dbReference type="ARBA" id="ARBA00022980"/>
    </source>
</evidence>
<evidence type="ECO:0000313" key="11">
    <source>
        <dbReference type="EMBL" id="SLN30282.1"/>
    </source>
</evidence>
<reference evidence="11 12" key="1">
    <citation type="submission" date="2017-03" db="EMBL/GenBank/DDBJ databases">
        <authorList>
            <person name="Afonso C.L."/>
            <person name="Miller P.J."/>
            <person name="Scott M.A."/>
            <person name="Spackman E."/>
            <person name="Goraichik I."/>
            <person name="Dimitrov K.M."/>
            <person name="Suarez D.L."/>
            <person name="Swayne D.E."/>
        </authorList>
    </citation>
    <scope>NUCLEOTIDE SEQUENCE [LARGE SCALE GENOMIC DNA]</scope>
    <source>
        <strain evidence="11 12">CECT 7066</strain>
    </source>
</reference>
<evidence type="ECO:0000256" key="2">
    <source>
        <dbReference type="ARBA" id="ARBA00022730"/>
    </source>
</evidence>
<dbReference type="PANTHER" id="PTHR13501">
    <property type="entry name" value="CHLOROPLAST 50S RIBOSOMAL PROTEIN L22-RELATED"/>
    <property type="match status" value="1"/>
</dbReference>
<keyword evidence="3 7" id="KW-0694">RNA-binding</keyword>